<feature type="domain" description="AB hydrolase-1" evidence="3">
    <location>
        <begin position="92"/>
        <end position="176"/>
    </location>
</feature>
<name>A0A5E3ZWS1_9ACTN</name>
<dbReference type="EMBL" id="LR584267">
    <property type="protein sequence ID" value="VHO00528.1"/>
    <property type="molecule type" value="Genomic_DNA"/>
</dbReference>
<proteinExistence type="predicted"/>
<organism evidence="4 5">
    <name type="scientific">Lawsonella clevelandensis</name>
    <dbReference type="NCBI Taxonomy" id="1528099"/>
    <lineage>
        <taxon>Bacteria</taxon>
        <taxon>Bacillati</taxon>
        <taxon>Actinomycetota</taxon>
        <taxon>Actinomycetes</taxon>
        <taxon>Mycobacteriales</taxon>
        <taxon>Lawsonellaceae</taxon>
        <taxon>Lawsonella</taxon>
    </lineage>
</organism>
<evidence type="ECO:0000259" key="3">
    <source>
        <dbReference type="Pfam" id="PF00561"/>
    </source>
</evidence>
<dbReference type="Pfam" id="PF00561">
    <property type="entry name" value="Abhydrolase_1"/>
    <property type="match status" value="1"/>
</dbReference>
<sequence>MRRFTTSLVAIVAAATLGLCGTNLAVAAPQTPIPDYTPAKTGPANKDGIPRNGDGPATSFFPHANFYSIFNPGTNPQGANDFSCTPKPGQLPLILLTGTGEDAYKVWGEWAPKFKALGYCVFTPNLNNAEGVESQVFTGDIIGSAEAFATYVQMVLKATGAKKVDVIGHSQGAGMLPLAYIKWFDGNKYMNKLIGLCPGNHGTSGGGYYQTGLGEKVDPLLKKKNMQGWTMQFNGNAFVEQLDANNIDFGDTQYIVVMTKYDEVITPYTSGIITNPKVKHVVMQDICANDYSDHIAFTYNPNAYQVSVNLMKDRPANYQVKCELVVPLIE</sequence>
<dbReference type="GO" id="GO:0003824">
    <property type="term" value="F:catalytic activity"/>
    <property type="evidence" value="ECO:0007669"/>
    <property type="project" value="UniProtKB-ARBA"/>
</dbReference>
<dbReference type="InterPro" id="IPR029058">
    <property type="entry name" value="AB_hydrolase_fold"/>
</dbReference>
<dbReference type="SUPFAM" id="SSF53474">
    <property type="entry name" value="alpha/beta-Hydrolases"/>
    <property type="match status" value="1"/>
</dbReference>
<evidence type="ECO:0000256" key="1">
    <source>
        <dbReference type="SAM" id="MobiDB-lite"/>
    </source>
</evidence>
<feature type="chain" id="PRO_5023072114" description="AB hydrolase-1 domain-containing protein" evidence="2">
    <location>
        <begin position="28"/>
        <end position="330"/>
    </location>
</feature>
<reference evidence="4 5" key="1">
    <citation type="submission" date="2019-04" db="EMBL/GenBank/DDBJ databases">
        <authorList>
            <person name="Seth-Smith MB H."/>
            <person name="Seth-Smith H."/>
        </authorList>
    </citation>
    <scope>NUCLEOTIDE SEQUENCE [LARGE SCALE GENOMIC DNA]</scope>
    <source>
        <strain evidence="4">USB-603019</strain>
    </source>
</reference>
<dbReference type="Gene3D" id="3.40.50.1820">
    <property type="entry name" value="alpha/beta hydrolase"/>
    <property type="match status" value="1"/>
</dbReference>
<dbReference type="RefSeq" id="WP_172621842.1">
    <property type="nucleotide sequence ID" value="NZ_JAWGUT010000005.1"/>
</dbReference>
<dbReference type="Proteomes" id="UP000324288">
    <property type="component" value="Chromosome"/>
</dbReference>
<feature type="signal peptide" evidence="2">
    <location>
        <begin position="1"/>
        <end position="27"/>
    </location>
</feature>
<keyword evidence="5" id="KW-1185">Reference proteome</keyword>
<evidence type="ECO:0000313" key="4">
    <source>
        <dbReference type="EMBL" id="VHO00528.1"/>
    </source>
</evidence>
<evidence type="ECO:0000256" key="2">
    <source>
        <dbReference type="SAM" id="SignalP"/>
    </source>
</evidence>
<keyword evidence="2" id="KW-0732">Signal</keyword>
<feature type="region of interest" description="Disordered" evidence="1">
    <location>
        <begin position="31"/>
        <end position="53"/>
    </location>
</feature>
<dbReference type="InterPro" id="IPR000073">
    <property type="entry name" value="AB_hydrolase_1"/>
</dbReference>
<protein>
    <recommendedName>
        <fullName evidence="3">AB hydrolase-1 domain-containing protein</fullName>
    </recommendedName>
</protein>
<gene>
    <name evidence="4" type="ORF">LC603019_00819</name>
</gene>
<accession>A0A5E3ZWS1</accession>
<dbReference type="AlphaFoldDB" id="A0A5E3ZWS1"/>
<evidence type="ECO:0000313" key="5">
    <source>
        <dbReference type="Proteomes" id="UP000324288"/>
    </source>
</evidence>